<name>A0ACC2AH13_DIPCM</name>
<dbReference type="EMBL" id="CM055112">
    <property type="protein sequence ID" value="KAJ7516847.1"/>
    <property type="molecule type" value="Genomic_DNA"/>
</dbReference>
<reference evidence="2" key="1">
    <citation type="journal article" date="2024" name="Proc. Natl. Acad. Sci. U.S.A.">
        <title>Extraordinary preservation of gene collinearity over three hundred million years revealed in homosporous lycophytes.</title>
        <authorList>
            <person name="Li C."/>
            <person name="Wickell D."/>
            <person name="Kuo L.Y."/>
            <person name="Chen X."/>
            <person name="Nie B."/>
            <person name="Liao X."/>
            <person name="Peng D."/>
            <person name="Ji J."/>
            <person name="Jenkins J."/>
            <person name="Williams M."/>
            <person name="Shu S."/>
            <person name="Plott C."/>
            <person name="Barry K."/>
            <person name="Rajasekar S."/>
            <person name="Grimwood J."/>
            <person name="Han X."/>
            <person name="Sun S."/>
            <person name="Hou Z."/>
            <person name="He W."/>
            <person name="Dai G."/>
            <person name="Sun C."/>
            <person name="Schmutz J."/>
            <person name="Leebens-Mack J.H."/>
            <person name="Li F.W."/>
            <person name="Wang L."/>
        </authorList>
    </citation>
    <scope>NUCLEOTIDE SEQUENCE [LARGE SCALE GENOMIC DNA]</scope>
    <source>
        <strain evidence="2">cv. PW_Plant_1</strain>
    </source>
</reference>
<keyword evidence="2" id="KW-1185">Reference proteome</keyword>
<evidence type="ECO:0000313" key="1">
    <source>
        <dbReference type="EMBL" id="KAJ7516847.1"/>
    </source>
</evidence>
<evidence type="ECO:0000313" key="2">
    <source>
        <dbReference type="Proteomes" id="UP001162992"/>
    </source>
</evidence>
<gene>
    <name evidence="1" type="ORF">O6H91_21G001300</name>
</gene>
<accession>A0ACC2AH13</accession>
<comment type="caution">
    <text evidence="1">The sequence shown here is derived from an EMBL/GenBank/DDBJ whole genome shotgun (WGS) entry which is preliminary data.</text>
</comment>
<dbReference type="Proteomes" id="UP001162992">
    <property type="component" value="Chromosome 21"/>
</dbReference>
<proteinExistence type="predicted"/>
<protein>
    <submittedName>
        <fullName evidence="1">Uncharacterized protein</fullName>
    </submittedName>
</protein>
<organism evidence="1 2">
    <name type="scientific">Diphasiastrum complanatum</name>
    <name type="common">Issler's clubmoss</name>
    <name type="synonym">Lycopodium complanatum</name>
    <dbReference type="NCBI Taxonomy" id="34168"/>
    <lineage>
        <taxon>Eukaryota</taxon>
        <taxon>Viridiplantae</taxon>
        <taxon>Streptophyta</taxon>
        <taxon>Embryophyta</taxon>
        <taxon>Tracheophyta</taxon>
        <taxon>Lycopodiopsida</taxon>
        <taxon>Lycopodiales</taxon>
        <taxon>Lycopodiaceae</taxon>
        <taxon>Lycopodioideae</taxon>
        <taxon>Diphasiastrum</taxon>
    </lineage>
</organism>
<sequence length="477" mass="53478">MPVDDPFTLMAPSHSFNFRKNISPFGSCFPDNHRIHSSCTKFEAEQVAGDQSQIIARTLQELETVLLGPDLDCDEFDVGVSLYCAPSVSPYMNWSDSIQQHVLNDPRNHPEKLLLLCAQAVSNEDLDCAHNLVNRLNQLVSIYGDPMQRLAAYTVEGLVAKLKSSGKGLYSALKCKEPPVGDLLSAMQIMYEVCPYIKFGYMAANGAIAEAFREEDRVHIIDFEIAEGTQWITLMQALAGRPGGPPHIRITGVADPEAWPRSLQAVQQRLTQLADSFKVPFEFHALCMKASDVQPWMLEVRAGEALAVNFALQLHHMPDESVLTTNPRDRLLRMVRGLNPKVMTVVEQEANTNTSPFLARFAEVMSYYSAVFESLDVTLPRHSRDRVNVEEQCLARDIVNIIACEGADRVERHEVLGKWRARMTMAGFEPYPLSSYVNATIKSLLESYSDNYRLKEENGALCLGWLNRMLIAASAWH</sequence>